<dbReference type="PANTHER" id="PTHR43156:SF2">
    <property type="entry name" value="STAGE II SPORULATION PROTEIN E"/>
    <property type="match status" value="1"/>
</dbReference>
<gene>
    <name evidence="9" type="ORF">HNR65_000566</name>
</gene>
<sequence length="454" mass="49299">MIELITALFPNVCVIMVFAYILTRTRFFNEILEQRFTRQNRLILVLVCGLFSIYGTIGGMEILGGIANIRDLGPAIAGLLAGPVVGVAAGLIGGFHRFFVGGFTVVPCTAATIIAGFLGGVVFLLHKKKIPSVYAAAGFAAGMELLHMGLVLLLSRPYDEAVSIVRAITVPMIVANTTGLGIFFFIVTNLISELKTRSEKNMIEGELRGAREIQMSIVPRIYPAFPDLDKIDLCAKLVPAKEVGGDLYDYYLLDENKNELFFMVGDVSDKGVPASLFMIITMTLFKANAAAGADLTKIVERVNNQLAEDNTSNMFVTLFCGVMDIASGEIRYVNAGHNPPLVIRREQQPEFVASTGDLVMGAMPGIDYHSNTMTLHPGDTLLIYTDGITEAFNPAQELFSEKRLIEAARGINSLSAGRGVDSIHDAVTRFAAGATQSDDLTLLLLRYKPETEQE</sequence>
<dbReference type="Pfam" id="PF07228">
    <property type="entry name" value="SpoIIE"/>
    <property type="match status" value="1"/>
</dbReference>
<dbReference type="Proteomes" id="UP000525298">
    <property type="component" value="Unassembled WGS sequence"/>
</dbReference>
<dbReference type="GO" id="GO:0071555">
    <property type="term" value="P:cell wall organization"/>
    <property type="evidence" value="ECO:0007669"/>
    <property type="project" value="InterPro"/>
</dbReference>
<dbReference type="EC" id="3.1.3.3" evidence="9"/>
<dbReference type="InterPro" id="IPR001932">
    <property type="entry name" value="PPM-type_phosphatase-like_dom"/>
</dbReference>
<feature type="transmembrane region" description="Helical" evidence="7">
    <location>
        <begin position="132"/>
        <end position="155"/>
    </location>
</feature>
<feature type="transmembrane region" description="Helical" evidence="7">
    <location>
        <begin position="5"/>
        <end position="22"/>
    </location>
</feature>
<evidence type="ECO:0000256" key="2">
    <source>
        <dbReference type="ARBA" id="ARBA00022475"/>
    </source>
</evidence>
<evidence type="ECO:0000256" key="3">
    <source>
        <dbReference type="ARBA" id="ARBA00022692"/>
    </source>
</evidence>
<organism evidence="9 10">
    <name type="scientific">Desulfosalsimonas propionicica</name>
    <dbReference type="NCBI Taxonomy" id="332175"/>
    <lineage>
        <taxon>Bacteria</taxon>
        <taxon>Pseudomonadati</taxon>
        <taxon>Thermodesulfobacteriota</taxon>
        <taxon>Desulfobacteria</taxon>
        <taxon>Desulfobacterales</taxon>
        <taxon>Desulfosalsimonadaceae</taxon>
        <taxon>Desulfosalsimonas</taxon>
    </lineage>
</organism>
<comment type="caution">
    <text evidence="9">The sequence shown here is derived from an EMBL/GenBank/DDBJ whole genome shotgun (WGS) entry which is preliminary data.</text>
</comment>
<keyword evidence="2" id="KW-1003">Cell membrane</keyword>
<feature type="transmembrane region" description="Helical" evidence="7">
    <location>
        <begin position="42"/>
        <end position="60"/>
    </location>
</feature>
<evidence type="ECO:0000256" key="6">
    <source>
        <dbReference type="ARBA" id="ARBA00023136"/>
    </source>
</evidence>
<dbReference type="GO" id="GO:0000155">
    <property type="term" value="F:phosphorelay sensor kinase activity"/>
    <property type="evidence" value="ECO:0007669"/>
    <property type="project" value="InterPro"/>
</dbReference>
<feature type="transmembrane region" description="Helical" evidence="7">
    <location>
        <begin position="98"/>
        <end position="125"/>
    </location>
</feature>
<accession>A0A7W0C6W1</accession>
<evidence type="ECO:0000256" key="1">
    <source>
        <dbReference type="ARBA" id="ARBA00004651"/>
    </source>
</evidence>
<dbReference type="PROSITE" id="PS51746">
    <property type="entry name" value="PPM_2"/>
    <property type="match status" value="1"/>
</dbReference>
<dbReference type="Gene3D" id="1.10.1760.20">
    <property type="match status" value="1"/>
</dbReference>
<dbReference type="AlphaFoldDB" id="A0A7W0C6W1"/>
<dbReference type="SMART" id="SM00331">
    <property type="entry name" value="PP2C_SIG"/>
    <property type="match status" value="1"/>
</dbReference>
<dbReference type="EMBL" id="JACDUS010000001">
    <property type="protein sequence ID" value="MBA2880259.1"/>
    <property type="molecule type" value="Genomic_DNA"/>
</dbReference>
<feature type="transmembrane region" description="Helical" evidence="7">
    <location>
        <begin position="72"/>
        <end position="92"/>
    </location>
</feature>
<dbReference type="RefSeq" id="WP_220128261.1">
    <property type="nucleotide sequence ID" value="NZ_JACDUS010000001.1"/>
</dbReference>
<dbReference type="PANTHER" id="PTHR43156">
    <property type="entry name" value="STAGE II SPORULATION PROTEIN E-RELATED"/>
    <property type="match status" value="1"/>
</dbReference>
<dbReference type="SUPFAM" id="SSF81606">
    <property type="entry name" value="PP2C-like"/>
    <property type="match status" value="1"/>
</dbReference>
<evidence type="ECO:0000256" key="5">
    <source>
        <dbReference type="ARBA" id="ARBA00022989"/>
    </source>
</evidence>
<keyword evidence="3 7" id="KW-0812">Transmembrane</keyword>
<evidence type="ECO:0000313" key="10">
    <source>
        <dbReference type="Proteomes" id="UP000525298"/>
    </source>
</evidence>
<evidence type="ECO:0000313" key="9">
    <source>
        <dbReference type="EMBL" id="MBA2880259.1"/>
    </source>
</evidence>
<keyword evidence="5 7" id="KW-1133">Transmembrane helix</keyword>
<dbReference type="Gene3D" id="3.60.40.10">
    <property type="entry name" value="PPM-type phosphatase domain"/>
    <property type="match status" value="1"/>
</dbReference>
<reference evidence="9 10" key="1">
    <citation type="submission" date="2020-07" db="EMBL/GenBank/DDBJ databases">
        <title>Genomic Encyclopedia of Type Strains, Phase IV (KMG-IV): sequencing the most valuable type-strain genomes for metagenomic binning, comparative biology and taxonomic classification.</title>
        <authorList>
            <person name="Goeker M."/>
        </authorList>
    </citation>
    <scope>NUCLEOTIDE SEQUENCE [LARGE SCALE GENOMIC DNA]</scope>
    <source>
        <strain evidence="9 10">DSM 17721</strain>
    </source>
</reference>
<dbReference type="Pfam" id="PF07694">
    <property type="entry name" value="5TM-5TMR_LYT"/>
    <property type="match status" value="1"/>
</dbReference>
<feature type="domain" description="PPM-type phosphatase" evidence="8">
    <location>
        <begin position="230"/>
        <end position="430"/>
    </location>
</feature>
<dbReference type="GO" id="GO:0005886">
    <property type="term" value="C:plasma membrane"/>
    <property type="evidence" value="ECO:0007669"/>
    <property type="project" value="UniProtKB-SubCell"/>
</dbReference>
<proteinExistence type="predicted"/>
<dbReference type="InterPro" id="IPR052016">
    <property type="entry name" value="Bact_Sigma-Reg"/>
</dbReference>
<keyword evidence="4 9" id="KW-0378">Hydrolase</keyword>
<keyword evidence="10" id="KW-1185">Reference proteome</keyword>
<dbReference type="InterPro" id="IPR036457">
    <property type="entry name" value="PPM-type-like_dom_sf"/>
</dbReference>
<protein>
    <submittedName>
        <fullName evidence="9">Sigma-B regulation protein RsbU (Phosphoserine phosphatase)</fullName>
        <ecNumber evidence="9">3.1.3.3</ecNumber>
    </submittedName>
</protein>
<keyword evidence="6 7" id="KW-0472">Membrane</keyword>
<feature type="transmembrane region" description="Helical" evidence="7">
    <location>
        <begin position="167"/>
        <end position="192"/>
    </location>
</feature>
<evidence type="ECO:0000256" key="4">
    <source>
        <dbReference type="ARBA" id="ARBA00022801"/>
    </source>
</evidence>
<dbReference type="InterPro" id="IPR011620">
    <property type="entry name" value="Sig_transdc_His_kinase_LytS_TM"/>
</dbReference>
<dbReference type="GO" id="GO:0016791">
    <property type="term" value="F:phosphatase activity"/>
    <property type="evidence" value="ECO:0007669"/>
    <property type="project" value="TreeGrafter"/>
</dbReference>
<name>A0A7W0C6W1_9BACT</name>
<evidence type="ECO:0000256" key="7">
    <source>
        <dbReference type="SAM" id="Phobius"/>
    </source>
</evidence>
<evidence type="ECO:0000259" key="8">
    <source>
        <dbReference type="PROSITE" id="PS51746"/>
    </source>
</evidence>
<comment type="subcellular location">
    <subcellularLocation>
        <location evidence="1">Cell membrane</location>
        <topology evidence="1">Multi-pass membrane protein</topology>
    </subcellularLocation>
</comment>